<dbReference type="InterPro" id="IPR001304">
    <property type="entry name" value="C-type_lectin-like"/>
</dbReference>
<comment type="caution">
    <text evidence="3">The sequence shown here is derived from an EMBL/GenBank/DDBJ whole genome shotgun (WGS) entry which is preliminary data.</text>
</comment>
<evidence type="ECO:0000313" key="4">
    <source>
        <dbReference type="Proteomes" id="UP001175271"/>
    </source>
</evidence>
<gene>
    <name evidence="3" type="ORF">QR680_011688</name>
</gene>
<accession>A0AA39I0M0</accession>
<protein>
    <recommendedName>
        <fullName evidence="2">C-type lectin domain-containing protein</fullName>
    </recommendedName>
</protein>
<dbReference type="InterPro" id="IPR016186">
    <property type="entry name" value="C-type_lectin-like/link_sf"/>
</dbReference>
<keyword evidence="4" id="KW-1185">Reference proteome</keyword>
<evidence type="ECO:0000259" key="2">
    <source>
        <dbReference type="PROSITE" id="PS50041"/>
    </source>
</evidence>
<proteinExistence type="predicted"/>
<keyword evidence="1" id="KW-0732">Signal</keyword>
<reference evidence="3" key="1">
    <citation type="submission" date="2023-06" db="EMBL/GenBank/DDBJ databases">
        <title>Genomic analysis of the entomopathogenic nematode Steinernema hermaphroditum.</title>
        <authorList>
            <person name="Schwarz E.M."/>
            <person name="Heppert J.K."/>
            <person name="Baniya A."/>
            <person name="Schwartz H.T."/>
            <person name="Tan C.-H."/>
            <person name="Antoshechkin I."/>
            <person name="Sternberg P.W."/>
            <person name="Goodrich-Blair H."/>
            <person name="Dillman A.R."/>
        </authorList>
    </citation>
    <scope>NUCLEOTIDE SEQUENCE</scope>
    <source>
        <strain evidence="3">PS9179</strain>
        <tissue evidence="3">Whole animal</tissue>
    </source>
</reference>
<feature type="signal peptide" evidence="1">
    <location>
        <begin position="1"/>
        <end position="18"/>
    </location>
</feature>
<evidence type="ECO:0000256" key="1">
    <source>
        <dbReference type="SAM" id="SignalP"/>
    </source>
</evidence>
<sequence length="267" mass="30363">MFHLRYLLLLALLPGCITGEFGYLRKFPTGTSIVGTAVKTMAAEKVMNCAETWFNDSIVAISYNTTDKTCEGFSKVTGTQNEERTMISYLFTKGSDDVCSIDVSKDFNKIATCRDGWFKLIINGTAYCYLALKKPEYKASHYNNDIVFACKKLYPFSDSASIHSAEEEKALVTNPTLYSLFETLHLSGIAIGMHLTPENYDKYNDGTKWVWADKSPVTYTNWKKAYGCPYCKQSDRICTFAVMTIDDKWYQCDVISRKRPLLCKYKL</sequence>
<dbReference type="AlphaFoldDB" id="A0AA39I0M0"/>
<dbReference type="SMART" id="SM00034">
    <property type="entry name" value="CLECT"/>
    <property type="match status" value="1"/>
</dbReference>
<dbReference type="EMBL" id="JAUCMV010000002">
    <property type="protein sequence ID" value="KAK0414945.1"/>
    <property type="molecule type" value="Genomic_DNA"/>
</dbReference>
<dbReference type="SUPFAM" id="SSF56436">
    <property type="entry name" value="C-type lectin-like"/>
    <property type="match status" value="1"/>
</dbReference>
<feature type="chain" id="PRO_5041345061" description="C-type lectin domain-containing protein" evidence="1">
    <location>
        <begin position="19"/>
        <end position="267"/>
    </location>
</feature>
<dbReference type="PROSITE" id="PS50041">
    <property type="entry name" value="C_TYPE_LECTIN_2"/>
    <property type="match status" value="1"/>
</dbReference>
<dbReference type="InterPro" id="IPR016187">
    <property type="entry name" value="CTDL_fold"/>
</dbReference>
<organism evidence="3 4">
    <name type="scientific">Steinernema hermaphroditum</name>
    <dbReference type="NCBI Taxonomy" id="289476"/>
    <lineage>
        <taxon>Eukaryota</taxon>
        <taxon>Metazoa</taxon>
        <taxon>Ecdysozoa</taxon>
        <taxon>Nematoda</taxon>
        <taxon>Chromadorea</taxon>
        <taxon>Rhabditida</taxon>
        <taxon>Tylenchina</taxon>
        <taxon>Panagrolaimomorpha</taxon>
        <taxon>Strongyloidoidea</taxon>
        <taxon>Steinernematidae</taxon>
        <taxon>Steinernema</taxon>
    </lineage>
</organism>
<feature type="domain" description="C-type lectin" evidence="2">
    <location>
        <begin position="124"/>
        <end position="249"/>
    </location>
</feature>
<dbReference type="Gene3D" id="3.10.100.10">
    <property type="entry name" value="Mannose-Binding Protein A, subunit A"/>
    <property type="match status" value="1"/>
</dbReference>
<name>A0AA39I0M0_9BILA</name>
<evidence type="ECO:0000313" key="3">
    <source>
        <dbReference type="EMBL" id="KAK0414945.1"/>
    </source>
</evidence>
<dbReference type="Proteomes" id="UP001175271">
    <property type="component" value="Unassembled WGS sequence"/>
</dbReference>